<dbReference type="InterPro" id="IPR050416">
    <property type="entry name" value="FAD-linked_Oxidoreductase"/>
</dbReference>
<keyword evidence="5" id="KW-0560">Oxidoreductase</keyword>
<dbReference type="GO" id="GO:0071949">
    <property type="term" value="F:FAD binding"/>
    <property type="evidence" value="ECO:0007669"/>
    <property type="project" value="InterPro"/>
</dbReference>
<feature type="region of interest" description="Disordered" evidence="6">
    <location>
        <begin position="412"/>
        <end position="436"/>
    </location>
</feature>
<dbReference type="PANTHER" id="PTHR42973:SF39">
    <property type="entry name" value="FAD-BINDING PCMH-TYPE DOMAIN-CONTAINING PROTEIN"/>
    <property type="match status" value="1"/>
</dbReference>
<evidence type="ECO:0000256" key="2">
    <source>
        <dbReference type="ARBA" id="ARBA00005466"/>
    </source>
</evidence>
<evidence type="ECO:0000256" key="5">
    <source>
        <dbReference type="ARBA" id="ARBA00023002"/>
    </source>
</evidence>
<reference evidence="8 9" key="1">
    <citation type="submission" date="2016-03" db="EMBL/GenBank/DDBJ databases">
        <authorList>
            <person name="Ploux O."/>
        </authorList>
    </citation>
    <scope>NUCLEOTIDE SEQUENCE [LARGE SCALE GENOMIC DNA]</scope>
    <source>
        <strain evidence="8 9">UAMH 11012</strain>
    </source>
</reference>
<dbReference type="SUPFAM" id="SSF56176">
    <property type="entry name" value="FAD-binding/transporter-associated domain-like"/>
    <property type="match status" value="1"/>
</dbReference>
<name>A0A1L7X8K8_9HELO</name>
<dbReference type="InterPro" id="IPR036318">
    <property type="entry name" value="FAD-bd_PCMH-like_sf"/>
</dbReference>
<dbReference type="PANTHER" id="PTHR42973">
    <property type="entry name" value="BINDING OXIDOREDUCTASE, PUTATIVE (AFU_ORTHOLOGUE AFUA_1G17690)-RELATED"/>
    <property type="match status" value="1"/>
</dbReference>
<dbReference type="EMBL" id="FJOG01000018">
    <property type="protein sequence ID" value="CZR61317.1"/>
    <property type="molecule type" value="Genomic_DNA"/>
</dbReference>
<dbReference type="PROSITE" id="PS51387">
    <property type="entry name" value="FAD_PCMH"/>
    <property type="match status" value="1"/>
</dbReference>
<comment type="similarity">
    <text evidence="2">Belongs to the oxygen-dependent FAD-linked oxidoreductase family.</text>
</comment>
<dbReference type="STRING" id="576137.A0A1L7X8K8"/>
<dbReference type="OrthoDB" id="407275at2759"/>
<sequence length="436" mass="48577">MLKADCVVLPETIDQVQKIVRLAKANNIPITFKNGGHGYQGSSTADGGILLDLFRMNKAKLDMNEEVVTIDGGALWGTVYKQLSKDKIDGYIINGGRCNTVGVSGFILGGGLGPFTRSFGMGSDTLLEATIITADGNRVTAKATDDPESGKGKLFWALCGAGGGNFGVVVELKLKVQKLSNQEKKVVAGRFMWYPEPEDDLLGTMDRFYTTNWTNQMTLDSSWWKEEIVKAYPDNRSFSLYASFVFGNDSATIEAGTAIVNEELRAFRKNFKGEQVLAQVTFIHSGGQATAKHSSETAFPWHDAIEPFSIMRRAAFINFPDSAIRPDAHERAYFGGNRERLQEVKRIWDKDGFFEWAQGVKLLNTNQPTLEDLPTISTDPDEAYISDEDQFSAEESEESDSDTLVERRVQREWDNYTPSQGDDFEGMFDLPWWAQP</sequence>
<dbReference type="InterPro" id="IPR016166">
    <property type="entry name" value="FAD-bd_PCMH"/>
</dbReference>
<dbReference type="InterPro" id="IPR012951">
    <property type="entry name" value="BBE"/>
</dbReference>
<accession>A0A1L7X8K8</accession>
<evidence type="ECO:0000256" key="1">
    <source>
        <dbReference type="ARBA" id="ARBA00001974"/>
    </source>
</evidence>
<dbReference type="InterPro" id="IPR016169">
    <property type="entry name" value="FAD-bd_PCMH_sub2"/>
</dbReference>
<keyword evidence="9" id="KW-1185">Reference proteome</keyword>
<organism evidence="8 9">
    <name type="scientific">Phialocephala subalpina</name>
    <dbReference type="NCBI Taxonomy" id="576137"/>
    <lineage>
        <taxon>Eukaryota</taxon>
        <taxon>Fungi</taxon>
        <taxon>Dikarya</taxon>
        <taxon>Ascomycota</taxon>
        <taxon>Pezizomycotina</taxon>
        <taxon>Leotiomycetes</taxon>
        <taxon>Helotiales</taxon>
        <taxon>Mollisiaceae</taxon>
        <taxon>Phialocephala</taxon>
        <taxon>Phialocephala fortinii species complex</taxon>
    </lineage>
</organism>
<protein>
    <recommendedName>
        <fullName evidence="7">FAD-binding PCMH-type domain-containing protein</fullName>
    </recommendedName>
</protein>
<evidence type="ECO:0000256" key="6">
    <source>
        <dbReference type="SAM" id="MobiDB-lite"/>
    </source>
</evidence>
<gene>
    <name evidence="8" type="ORF">PAC_11213</name>
</gene>
<dbReference type="GO" id="GO:0016491">
    <property type="term" value="F:oxidoreductase activity"/>
    <property type="evidence" value="ECO:0007669"/>
    <property type="project" value="UniProtKB-KW"/>
</dbReference>
<keyword evidence="4" id="KW-0274">FAD</keyword>
<proteinExistence type="inferred from homology"/>
<dbReference type="Proteomes" id="UP000184330">
    <property type="component" value="Unassembled WGS sequence"/>
</dbReference>
<evidence type="ECO:0000256" key="3">
    <source>
        <dbReference type="ARBA" id="ARBA00022630"/>
    </source>
</evidence>
<comment type="cofactor">
    <cofactor evidence="1">
        <name>FAD</name>
        <dbReference type="ChEBI" id="CHEBI:57692"/>
    </cofactor>
</comment>
<evidence type="ECO:0000259" key="7">
    <source>
        <dbReference type="PROSITE" id="PS51387"/>
    </source>
</evidence>
<evidence type="ECO:0000256" key="4">
    <source>
        <dbReference type="ARBA" id="ARBA00022827"/>
    </source>
</evidence>
<evidence type="ECO:0000313" key="8">
    <source>
        <dbReference type="EMBL" id="CZR61317.1"/>
    </source>
</evidence>
<keyword evidence="3" id="KW-0285">Flavoprotein</keyword>
<dbReference type="AlphaFoldDB" id="A0A1L7X8K8"/>
<dbReference type="InterPro" id="IPR006094">
    <property type="entry name" value="Oxid_FAD_bind_N"/>
</dbReference>
<dbReference type="Pfam" id="PF08031">
    <property type="entry name" value="BBE"/>
    <property type="match status" value="1"/>
</dbReference>
<dbReference type="Gene3D" id="3.30.465.10">
    <property type="match status" value="2"/>
</dbReference>
<feature type="domain" description="FAD-binding PCMH-type" evidence="7">
    <location>
        <begin position="1"/>
        <end position="179"/>
    </location>
</feature>
<evidence type="ECO:0000313" key="9">
    <source>
        <dbReference type="Proteomes" id="UP000184330"/>
    </source>
</evidence>
<dbReference type="Pfam" id="PF01565">
    <property type="entry name" value="FAD_binding_4"/>
    <property type="match status" value="1"/>
</dbReference>